<dbReference type="CDD" id="cd00774">
    <property type="entry name" value="GlyRS-like_core"/>
    <property type="match status" value="1"/>
</dbReference>
<dbReference type="PANTHER" id="PTHR10745:SF8">
    <property type="entry name" value="DNA POLYMERASE SUBUNIT GAMMA-2, MITOCHONDRIAL"/>
    <property type="match status" value="1"/>
</dbReference>
<evidence type="ECO:0000256" key="2">
    <source>
        <dbReference type="ARBA" id="ARBA00012829"/>
    </source>
</evidence>
<dbReference type="GO" id="GO:0005524">
    <property type="term" value="F:ATP binding"/>
    <property type="evidence" value="ECO:0007669"/>
    <property type="project" value="UniProtKB-KW"/>
</dbReference>
<comment type="similarity">
    <text evidence="1">Belongs to the class-II aminoacyl-tRNA synthetase family.</text>
</comment>
<keyword evidence="6" id="KW-0067">ATP-binding</keyword>
<dbReference type="InterPro" id="IPR045864">
    <property type="entry name" value="aa-tRNA-synth_II/BPL/LPL"/>
</dbReference>
<comment type="caution">
    <text evidence="10">The sequence shown here is derived from an EMBL/GenBank/DDBJ whole genome shotgun (WGS) entry which is preliminary data.</text>
</comment>
<evidence type="ECO:0000256" key="6">
    <source>
        <dbReference type="ARBA" id="ARBA00022840"/>
    </source>
</evidence>
<dbReference type="SUPFAM" id="SSF55681">
    <property type="entry name" value="Class II aaRS and biotin synthetases"/>
    <property type="match status" value="1"/>
</dbReference>
<evidence type="ECO:0000256" key="1">
    <source>
        <dbReference type="ARBA" id="ARBA00008226"/>
    </source>
</evidence>
<keyword evidence="3" id="KW-0963">Cytoplasm</keyword>
<keyword evidence="11" id="KW-1185">Reference proteome</keyword>
<evidence type="ECO:0000313" key="11">
    <source>
        <dbReference type="Proteomes" id="UP000248706"/>
    </source>
</evidence>
<evidence type="ECO:0000259" key="9">
    <source>
        <dbReference type="PROSITE" id="PS50862"/>
    </source>
</evidence>
<dbReference type="GO" id="GO:0004081">
    <property type="term" value="F:bis(5'-nucleosyl)-tetraphosphatase (asymmetrical) activity"/>
    <property type="evidence" value="ECO:0007669"/>
    <property type="project" value="UniProtKB-ARBA"/>
</dbReference>
<keyword evidence="4 10" id="KW-0436">Ligase</keyword>
<dbReference type="InterPro" id="IPR004154">
    <property type="entry name" value="Anticodon-bd"/>
</dbReference>
<dbReference type="Pfam" id="PF03129">
    <property type="entry name" value="HGTP_anticodon"/>
    <property type="match status" value="1"/>
</dbReference>
<dbReference type="NCBIfam" id="NF003211">
    <property type="entry name" value="PRK04173.1"/>
    <property type="match status" value="1"/>
</dbReference>
<dbReference type="EMBL" id="MCIF01000002">
    <property type="protein sequence ID" value="RAQ96233.1"/>
    <property type="molecule type" value="Genomic_DNA"/>
</dbReference>
<dbReference type="InterPro" id="IPR033731">
    <property type="entry name" value="GlyRS-like_core"/>
</dbReference>
<dbReference type="RefSeq" id="WP_112429639.1">
    <property type="nucleotide sequence ID" value="NZ_MCIF01000002.1"/>
</dbReference>
<evidence type="ECO:0000313" key="10">
    <source>
        <dbReference type="EMBL" id="RAQ96233.1"/>
    </source>
</evidence>
<dbReference type="Proteomes" id="UP000248706">
    <property type="component" value="Unassembled WGS sequence"/>
</dbReference>
<dbReference type="SUPFAM" id="SSF52954">
    <property type="entry name" value="Class II aaRS ABD-related"/>
    <property type="match status" value="1"/>
</dbReference>
<dbReference type="GO" id="GO:0070062">
    <property type="term" value="C:extracellular exosome"/>
    <property type="evidence" value="ECO:0007669"/>
    <property type="project" value="UniProtKB-ARBA"/>
</dbReference>
<reference evidence="10 11" key="1">
    <citation type="submission" date="2016-08" db="EMBL/GenBank/DDBJ databases">
        <title>Analysis of Carbohydrate Active Enzymes in Thermogemmatispora T81 Reveals Carbohydrate Degradation Ability.</title>
        <authorList>
            <person name="Tomazini A."/>
            <person name="Lal S."/>
            <person name="Stott M."/>
            <person name="Henrissat B."/>
            <person name="Polikarpov I."/>
            <person name="Sparling R."/>
            <person name="Levin D.B."/>
        </authorList>
    </citation>
    <scope>NUCLEOTIDE SEQUENCE [LARGE SCALE GENOMIC DNA]</scope>
    <source>
        <strain evidence="10 11">T81</strain>
    </source>
</reference>
<organism evidence="10 11">
    <name type="scientific">Thermogemmatispora tikiterensis</name>
    <dbReference type="NCBI Taxonomy" id="1825093"/>
    <lineage>
        <taxon>Bacteria</taxon>
        <taxon>Bacillati</taxon>
        <taxon>Chloroflexota</taxon>
        <taxon>Ktedonobacteria</taxon>
        <taxon>Thermogemmatisporales</taxon>
        <taxon>Thermogemmatisporaceae</taxon>
        <taxon>Thermogemmatispora</taxon>
    </lineage>
</organism>
<dbReference type="OrthoDB" id="9760853at2"/>
<keyword evidence="8" id="KW-0030">Aminoacyl-tRNA synthetase</keyword>
<dbReference type="PANTHER" id="PTHR10745">
    <property type="entry name" value="GLYCYL-TRNA SYNTHETASE/DNA POLYMERASE SUBUNIT GAMMA-2"/>
    <property type="match status" value="1"/>
</dbReference>
<dbReference type="GO" id="GO:1990742">
    <property type="term" value="C:microvesicle"/>
    <property type="evidence" value="ECO:0007669"/>
    <property type="project" value="UniProtKB-ARBA"/>
</dbReference>
<evidence type="ECO:0000256" key="3">
    <source>
        <dbReference type="ARBA" id="ARBA00022490"/>
    </source>
</evidence>
<evidence type="ECO:0000256" key="5">
    <source>
        <dbReference type="ARBA" id="ARBA00022741"/>
    </source>
</evidence>
<dbReference type="PRINTS" id="PR01043">
    <property type="entry name" value="TRNASYNTHGLY"/>
</dbReference>
<dbReference type="Gene3D" id="3.40.50.800">
    <property type="entry name" value="Anticodon-binding domain"/>
    <property type="match status" value="1"/>
</dbReference>
<dbReference type="FunFam" id="3.40.50.800:FF:000002">
    <property type="entry name" value="Glycine--tRNA ligase"/>
    <property type="match status" value="1"/>
</dbReference>
<evidence type="ECO:0000256" key="4">
    <source>
        <dbReference type="ARBA" id="ARBA00022598"/>
    </source>
</evidence>
<dbReference type="Pfam" id="PF00587">
    <property type="entry name" value="tRNA-synt_2b"/>
    <property type="match status" value="1"/>
</dbReference>
<dbReference type="EC" id="6.1.1.14" evidence="2"/>
<dbReference type="InterPro" id="IPR006195">
    <property type="entry name" value="aa-tRNA-synth_II"/>
</dbReference>
<dbReference type="NCBIfam" id="TIGR00389">
    <property type="entry name" value="glyS_dimeric"/>
    <property type="match status" value="1"/>
</dbReference>
<dbReference type="GO" id="GO:0015966">
    <property type="term" value="P:diadenosine tetraphosphate biosynthetic process"/>
    <property type="evidence" value="ECO:0007669"/>
    <property type="project" value="UniProtKB-ARBA"/>
</dbReference>
<dbReference type="InterPro" id="IPR027031">
    <property type="entry name" value="Gly-tRNA_synthase/POLG2"/>
</dbReference>
<dbReference type="InterPro" id="IPR002315">
    <property type="entry name" value="tRNA-synt_gly"/>
</dbReference>
<dbReference type="InterPro" id="IPR036621">
    <property type="entry name" value="Anticodon-bd_dom_sf"/>
</dbReference>
<proteinExistence type="inferred from homology"/>
<feature type="domain" description="Aminoacyl-transfer RNA synthetases class-II family profile" evidence="9">
    <location>
        <begin position="18"/>
        <end position="358"/>
    </location>
</feature>
<gene>
    <name evidence="10" type="ORF">A4R35_11875</name>
</gene>
<sequence>MTQLEQQQTSDTAFVPLDKIVSLCKRRGFVYPNSEIYGGISGVYDFGPLGVELRNNIRRYWWWSMVQTQDNVVGIEGAILTHPRVWEASGHVENFVDRLVECKTCKKRFRVDHLPPENLEQRKCPNDGGELMEPRTFNLLMETYLGVVEDDRVKTYLRGEACQNIYLDFMNVVKSSRMKIPFGICQIGKAFRNEVTPGNFLFRQREFEQWDLQFFVHPSEMQQWFDYWKQRRFEWYRGLINHKDRLRLREHGPDELAHYARQAFDIEYQTILGWQEWEGIHWRQDWDLSRHSQYSGEDLSYVDEVTKERYIPWIVETSGGVDRTFLYLLLDAYEEQPDPQGKSGETRTVLHLHPMLAPVKVAVFPLKRNNEELVKLARGIYERLRRLMVAQYDDTGSIGRLYRRQDEIGTPYCVTVDFQSLEDKTVTVRDRDTMTQVRVAIEELPAYLLERVTWH</sequence>
<name>A0A328VKX7_9CHLR</name>
<dbReference type="CDD" id="cd00858">
    <property type="entry name" value="GlyRS_anticodon"/>
    <property type="match status" value="1"/>
</dbReference>
<dbReference type="GO" id="GO:0006426">
    <property type="term" value="P:glycyl-tRNA aminoacylation"/>
    <property type="evidence" value="ECO:0007669"/>
    <property type="project" value="InterPro"/>
</dbReference>
<keyword evidence="7" id="KW-0648">Protein biosynthesis</keyword>
<keyword evidence="5" id="KW-0547">Nucleotide-binding</keyword>
<protein>
    <recommendedName>
        <fullName evidence="2">glycine--tRNA ligase</fullName>
        <ecNumber evidence="2">6.1.1.14</ecNumber>
    </recommendedName>
</protein>
<evidence type="ECO:0000256" key="8">
    <source>
        <dbReference type="ARBA" id="ARBA00023146"/>
    </source>
</evidence>
<evidence type="ECO:0000256" key="7">
    <source>
        <dbReference type="ARBA" id="ARBA00022917"/>
    </source>
</evidence>
<dbReference type="GO" id="GO:0005829">
    <property type="term" value="C:cytosol"/>
    <property type="evidence" value="ECO:0007669"/>
    <property type="project" value="UniProtKB-ARBA"/>
</dbReference>
<dbReference type="PROSITE" id="PS50862">
    <property type="entry name" value="AA_TRNA_LIGASE_II"/>
    <property type="match status" value="1"/>
</dbReference>
<dbReference type="Gene3D" id="3.30.930.10">
    <property type="entry name" value="Bira Bifunctional Protein, Domain 2"/>
    <property type="match status" value="1"/>
</dbReference>
<dbReference type="GO" id="GO:0004820">
    <property type="term" value="F:glycine-tRNA ligase activity"/>
    <property type="evidence" value="ECO:0007669"/>
    <property type="project" value="UniProtKB-EC"/>
</dbReference>
<dbReference type="InterPro" id="IPR002314">
    <property type="entry name" value="aa-tRNA-synt_IIb"/>
</dbReference>
<dbReference type="AlphaFoldDB" id="A0A328VKX7"/>
<accession>A0A328VKX7</accession>